<evidence type="ECO:0000313" key="1">
    <source>
        <dbReference type="EMBL" id="MBL0419785.1"/>
    </source>
</evidence>
<gene>
    <name evidence="1" type="ORF">JI739_05425</name>
</gene>
<proteinExistence type="predicted"/>
<dbReference type="RefSeq" id="WP_201682790.1">
    <property type="nucleotide sequence ID" value="NZ_JAEQNA010000001.1"/>
</dbReference>
<protein>
    <submittedName>
        <fullName evidence="1">Uncharacterized protein</fullName>
    </submittedName>
</protein>
<comment type="caution">
    <text evidence="1">The sequence shown here is derived from an EMBL/GenBank/DDBJ whole genome shotgun (WGS) entry which is preliminary data.</text>
</comment>
<dbReference type="EMBL" id="JAEQNA010000001">
    <property type="protein sequence ID" value="MBL0419785.1"/>
    <property type="molecule type" value="Genomic_DNA"/>
</dbReference>
<accession>A0A936ZM45</accession>
<keyword evidence="2" id="KW-1185">Reference proteome</keyword>
<organism evidence="1 2">
    <name type="scientific">Ramlibacter aurantiacus</name>
    <dbReference type="NCBI Taxonomy" id="2801330"/>
    <lineage>
        <taxon>Bacteria</taxon>
        <taxon>Pseudomonadati</taxon>
        <taxon>Pseudomonadota</taxon>
        <taxon>Betaproteobacteria</taxon>
        <taxon>Burkholderiales</taxon>
        <taxon>Comamonadaceae</taxon>
        <taxon>Ramlibacter</taxon>
    </lineage>
</organism>
<dbReference type="Proteomes" id="UP000613011">
    <property type="component" value="Unassembled WGS sequence"/>
</dbReference>
<evidence type="ECO:0000313" key="2">
    <source>
        <dbReference type="Proteomes" id="UP000613011"/>
    </source>
</evidence>
<reference evidence="1" key="1">
    <citation type="submission" date="2021-01" db="EMBL/GenBank/DDBJ databases">
        <title>Ramlibacter sp. strain AW1 16S ribosomal RNA gene Genome sequencing and assembly.</title>
        <authorList>
            <person name="Kang M."/>
        </authorList>
    </citation>
    <scope>NUCLEOTIDE SEQUENCE</scope>
    <source>
        <strain evidence="1">AW1</strain>
    </source>
</reference>
<dbReference type="AlphaFoldDB" id="A0A936ZM45"/>
<name>A0A936ZM45_9BURK</name>
<sequence length="159" mass="17420">MSDLTPDQVLATPAGELAERSSESLFQLKNDAADLLAAAKAIVEHVDRALDLRYAQRAHQLRLAAGKDTGAVHFDDGHVRITSDLPKKVAWEQAQLSVIAARIAAAGDKVADYIDTDYSIPESRFNNWPPALKEQFAQARTVKPGKPSYRLALAQENQE</sequence>